<keyword evidence="2" id="KW-1185">Reference proteome</keyword>
<organism evidence="1 2">
    <name type="scientific">Arcobacter roscoffensis</name>
    <dbReference type="NCBI Taxonomy" id="2961520"/>
    <lineage>
        <taxon>Bacteria</taxon>
        <taxon>Pseudomonadati</taxon>
        <taxon>Campylobacterota</taxon>
        <taxon>Epsilonproteobacteria</taxon>
        <taxon>Campylobacterales</taxon>
        <taxon>Arcobacteraceae</taxon>
        <taxon>Arcobacter</taxon>
    </lineage>
</organism>
<gene>
    <name evidence="1" type="ORF">NJU99_07055</name>
</gene>
<dbReference type="EMBL" id="CP100595">
    <property type="protein sequence ID" value="UTJ07849.1"/>
    <property type="molecule type" value="Genomic_DNA"/>
</dbReference>
<name>A0ABY5E6R4_9BACT</name>
<proteinExistence type="predicted"/>
<evidence type="ECO:0000313" key="1">
    <source>
        <dbReference type="EMBL" id="UTJ07849.1"/>
    </source>
</evidence>
<dbReference type="Proteomes" id="UP001060012">
    <property type="component" value="Chromosome"/>
</dbReference>
<evidence type="ECO:0000313" key="2">
    <source>
        <dbReference type="Proteomes" id="UP001060012"/>
    </source>
</evidence>
<accession>A0ABY5E6R4</accession>
<reference evidence="1" key="1">
    <citation type="submission" date="2022-07" db="EMBL/GenBank/DDBJ databases">
        <title>Arcobacter roscoffensis sp. nov., a marine bacterium isolated from coastal seawater collected from Roscoff, France.</title>
        <authorList>
            <person name="Pascual J."/>
            <person name="Lepeaux C."/>
            <person name="Methner A."/>
            <person name="Overmann J."/>
        </authorList>
    </citation>
    <scope>NUCLEOTIDE SEQUENCE</scope>
    <source>
        <strain evidence="1">ARW1-2F2</strain>
    </source>
</reference>
<protein>
    <submittedName>
        <fullName evidence="1">Uncharacterized protein</fullName>
    </submittedName>
</protein>
<sequence length="126" mass="14358">MSDNKILLNSIVEAAISKVKEKKVEDKLNIFENIDTSVEVNANKNELLDTLSTLLQASINNCKNSQNNKINIYVSVYSKEDKKYILIEDNAKSPKNKVFKENNDMFKNISIENTPDGLKCKIEFNN</sequence>
<dbReference type="RefSeq" id="WP_254578023.1">
    <property type="nucleotide sequence ID" value="NZ_CP100595.1"/>
</dbReference>